<reference evidence="23 24" key="1">
    <citation type="submission" date="2016-10" db="EMBL/GenBank/DDBJ databases">
        <authorList>
            <person name="de Groot N.N."/>
        </authorList>
    </citation>
    <scope>NUCLEOTIDE SEQUENCE [LARGE SCALE GENOMIC DNA]</scope>
    <source>
        <strain evidence="23 24">DSM 14045</strain>
    </source>
</reference>
<dbReference type="PROSITE" id="PS51671">
    <property type="entry name" value="ACT"/>
    <property type="match status" value="1"/>
</dbReference>
<feature type="domain" description="Chorismate mutase" evidence="20">
    <location>
        <begin position="1"/>
        <end position="89"/>
    </location>
</feature>
<evidence type="ECO:0000256" key="15">
    <source>
        <dbReference type="ARBA" id="ARBA00023268"/>
    </source>
</evidence>
<comment type="function">
    <text evidence="2">Catalyzes the Claisen rearrangement of chorismate to prephenate and the decarboxylation/dehydration of prephenate to phenylpyruvate.</text>
</comment>
<evidence type="ECO:0000259" key="21">
    <source>
        <dbReference type="PROSITE" id="PS51171"/>
    </source>
</evidence>
<evidence type="ECO:0000256" key="12">
    <source>
        <dbReference type="ARBA" id="ARBA00023222"/>
    </source>
</evidence>
<evidence type="ECO:0000256" key="16">
    <source>
        <dbReference type="ARBA" id="ARBA00031175"/>
    </source>
</evidence>
<dbReference type="UniPathway" id="UPA00121">
    <property type="reaction ID" value="UER00345"/>
</dbReference>
<protein>
    <recommendedName>
        <fullName evidence="7">Bifunctional chorismate mutase/prephenate dehydratase</fullName>
        <ecNumber evidence="6">4.2.1.51</ecNumber>
    </recommendedName>
    <alternativeName>
        <fullName evidence="17">Chorismate mutase-prephenate dehydratase</fullName>
    </alternativeName>
    <alternativeName>
        <fullName evidence="8">Prephenate dehydratase</fullName>
    </alternativeName>
    <alternativeName>
        <fullName evidence="16">p-protein</fullName>
    </alternativeName>
</protein>
<name>A0A1H3FSM1_9FIRM</name>
<evidence type="ECO:0000256" key="2">
    <source>
        <dbReference type="ARBA" id="ARBA00002364"/>
    </source>
</evidence>
<dbReference type="InterPro" id="IPR045865">
    <property type="entry name" value="ACT-like_dom_sf"/>
</dbReference>
<keyword evidence="10" id="KW-0028">Amino-acid biosynthesis</keyword>
<dbReference type="InterPro" id="IPR002701">
    <property type="entry name" value="CM_II_prokaryot"/>
</dbReference>
<dbReference type="Pfam" id="PF01817">
    <property type="entry name" value="CM_2"/>
    <property type="match status" value="1"/>
</dbReference>
<dbReference type="SUPFAM" id="SSF55021">
    <property type="entry name" value="ACT-like"/>
    <property type="match status" value="1"/>
</dbReference>
<feature type="domain" description="Prephenate dehydratase" evidence="21">
    <location>
        <begin position="112"/>
        <end position="289"/>
    </location>
</feature>
<keyword evidence="24" id="KW-1185">Reference proteome</keyword>
<evidence type="ECO:0000256" key="3">
    <source>
        <dbReference type="ARBA" id="ARBA00004496"/>
    </source>
</evidence>
<evidence type="ECO:0000256" key="14">
    <source>
        <dbReference type="ARBA" id="ARBA00023239"/>
    </source>
</evidence>
<dbReference type="InterPro" id="IPR036263">
    <property type="entry name" value="Chorismate_II_sf"/>
</dbReference>
<proteinExistence type="predicted"/>
<dbReference type="STRING" id="1122142.SAMN02910414_00363"/>
<dbReference type="SMART" id="SM00830">
    <property type="entry name" value="CM_2"/>
    <property type="match status" value="1"/>
</dbReference>
<evidence type="ECO:0000259" key="20">
    <source>
        <dbReference type="PROSITE" id="PS51168"/>
    </source>
</evidence>
<keyword evidence="13" id="KW-0413">Isomerase</keyword>
<dbReference type="InterPro" id="IPR002912">
    <property type="entry name" value="ACT_dom"/>
</dbReference>
<dbReference type="InterPro" id="IPR001086">
    <property type="entry name" value="Preph_deHydtase"/>
</dbReference>
<dbReference type="InterPro" id="IPR036979">
    <property type="entry name" value="CM_dom_sf"/>
</dbReference>
<evidence type="ECO:0000256" key="17">
    <source>
        <dbReference type="ARBA" id="ARBA00031520"/>
    </source>
</evidence>
<dbReference type="FunFam" id="3.40.190.10:FF:000034">
    <property type="entry name" value="Chorismate mutase/prephenate dehydratase"/>
    <property type="match status" value="1"/>
</dbReference>
<comment type="pathway">
    <text evidence="4">Amino-acid biosynthesis; L-phenylalanine biosynthesis; phenylpyruvate from prephenate: step 1/1.</text>
</comment>
<dbReference type="GO" id="GO:0004664">
    <property type="term" value="F:prephenate dehydratase activity"/>
    <property type="evidence" value="ECO:0007669"/>
    <property type="project" value="UniProtKB-EC"/>
</dbReference>
<comment type="subcellular location">
    <subcellularLocation>
        <location evidence="3">Cytoplasm</location>
    </subcellularLocation>
</comment>
<keyword evidence="14" id="KW-0456">Lyase</keyword>
<gene>
    <name evidence="23" type="ORF">SAMN02910414_00363</name>
</gene>
<dbReference type="CDD" id="cd04905">
    <property type="entry name" value="ACT_CM-PDT"/>
    <property type="match status" value="1"/>
</dbReference>
<keyword evidence="9" id="KW-0963">Cytoplasm</keyword>
<dbReference type="PROSITE" id="PS51168">
    <property type="entry name" value="CHORISMATE_MUT_2"/>
    <property type="match status" value="1"/>
</dbReference>
<evidence type="ECO:0000256" key="1">
    <source>
        <dbReference type="ARBA" id="ARBA00000824"/>
    </source>
</evidence>
<comment type="pathway">
    <text evidence="5">Metabolic intermediate biosynthesis; prephenate biosynthesis; prephenate from chorismate: step 1/1.</text>
</comment>
<dbReference type="PROSITE" id="PS51171">
    <property type="entry name" value="PREPHENATE_DEHYDR_3"/>
    <property type="match status" value="1"/>
</dbReference>
<evidence type="ECO:0000256" key="7">
    <source>
        <dbReference type="ARBA" id="ARBA00014401"/>
    </source>
</evidence>
<dbReference type="GO" id="GO:0009094">
    <property type="term" value="P:L-phenylalanine biosynthetic process"/>
    <property type="evidence" value="ECO:0007669"/>
    <property type="project" value="UniProtKB-UniPathway"/>
</dbReference>
<organism evidence="23 24">
    <name type="scientific">Lachnobacterium bovis DSM 14045</name>
    <dbReference type="NCBI Taxonomy" id="1122142"/>
    <lineage>
        <taxon>Bacteria</taxon>
        <taxon>Bacillati</taxon>
        <taxon>Bacillota</taxon>
        <taxon>Clostridia</taxon>
        <taxon>Lachnospirales</taxon>
        <taxon>Lachnospiraceae</taxon>
        <taxon>Lachnobacterium</taxon>
    </lineage>
</organism>
<dbReference type="SUPFAM" id="SSF53850">
    <property type="entry name" value="Periplasmic binding protein-like II"/>
    <property type="match status" value="1"/>
</dbReference>
<dbReference type="AlphaFoldDB" id="A0A1H3FSM1"/>
<evidence type="ECO:0000256" key="18">
    <source>
        <dbReference type="ARBA" id="ARBA00047848"/>
    </source>
</evidence>
<dbReference type="Gene3D" id="3.40.190.10">
    <property type="entry name" value="Periplasmic binding protein-like II"/>
    <property type="match status" value="2"/>
</dbReference>
<evidence type="ECO:0000256" key="6">
    <source>
        <dbReference type="ARBA" id="ARBA00013147"/>
    </source>
</evidence>
<dbReference type="InterPro" id="IPR008242">
    <property type="entry name" value="Chor_mutase/pphenate_deHydtase"/>
</dbReference>
<keyword evidence="15" id="KW-0511">Multifunctional enzyme</keyword>
<feature type="domain" description="ACT" evidence="22">
    <location>
        <begin position="301"/>
        <end position="377"/>
    </location>
</feature>
<dbReference type="GO" id="GO:0004106">
    <property type="term" value="F:chorismate mutase activity"/>
    <property type="evidence" value="ECO:0007669"/>
    <property type="project" value="UniProtKB-EC"/>
</dbReference>
<evidence type="ECO:0000256" key="13">
    <source>
        <dbReference type="ARBA" id="ARBA00023235"/>
    </source>
</evidence>
<dbReference type="EC" id="4.2.1.51" evidence="6"/>
<dbReference type="PIRSF" id="PIRSF001500">
    <property type="entry name" value="Chor_mut_pdt_Ppr"/>
    <property type="match status" value="1"/>
</dbReference>
<dbReference type="OrthoDB" id="9802281at2"/>
<evidence type="ECO:0000256" key="5">
    <source>
        <dbReference type="ARBA" id="ARBA00004817"/>
    </source>
</evidence>
<dbReference type="GO" id="GO:0005737">
    <property type="term" value="C:cytoplasm"/>
    <property type="evidence" value="ECO:0007669"/>
    <property type="project" value="UniProtKB-SubCell"/>
</dbReference>
<dbReference type="PANTHER" id="PTHR21022">
    <property type="entry name" value="PREPHENATE DEHYDRATASE P PROTEIN"/>
    <property type="match status" value="1"/>
</dbReference>
<dbReference type="Proteomes" id="UP000183918">
    <property type="component" value="Unassembled WGS sequence"/>
</dbReference>
<evidence type="ECO:0000259" key="22">
    <source>
        <dbReference type="PROSITE" id="PS51671"/>
    </source>
</evidence>
<dbReference type="eggNOG" id="COG0077">
    <property type="taxonomic scope" value="Bacteria"/>
</dbReference>
<evidence type="ECO:0000256" key="10">
    <source>
        <dbReference type="ARBA" id="ARBA00022605"/>
    </source>
</evidence>
<comment type="catalytic activity">
    <reaction evidence="18">
        <text>prephenate + H(+) = 3-phenylpyruvate + CO2 + H2O</text>
        <dbReference type="Rhea" id="RHEA:21648"/>
        <dbReference type="ChEBI" id="CHEBI:15377"/>
        <dbReference type="ChEBI" id="CHEBI:15378"/>
        <dbReference type="ChEBI" id="CHEBI:16526"/>
        <dbReference type="ChEBI" id="CHEBI:18005"/>
        <dbReference type="ChEBI" id="CHEBI:29934"/>
        <dbReference type="EC" id="4.2.1.51"/>
    </reaction>
</comment>
<comment type="catalytic activity">
    <reaction evidence="1">
        <text>chorismate = prephenate</text>
        <dbReference type="Rhea" id="RHEA:13897"/>
        <dbReference type="ChEBI" id="CHEBI:29748"/>
        <dbReference type="ChEBI" id="CHEBI:29934"/>
        <dbReference type="EC" id="5.4.99.5"/>
    </reaction>
</comment>
<dbReference type="UniPathway" id="UPA00120">
    <property type="reaction ID" value="UER00203"/>
</dbReference>
<keyword evidence="12" id="KW-0584">Phenylalanine biosynthesis</keyword>
<evidence type="ECO:0000313" key="23">
    <source>
        <dbReference type="EMBL" id="SDX93845.1"/>
    </source>
</evidence>
<evidence type="ECO:0000313" key="24">
    <source>
        <dbReference type="Proteomes" id="UP000183918"/>
    </source>
</evidence>
<evidence type="ECO:0000256" key="19">
    <source>
        <dbReference type="PIRSR" id="PIRSR001500-2"/>
    </source>
</evidence>
<dbReference type="Gene3D" id="3.30.70.260">
    <property type="match status" value="1"/>
</dbReference>
<keyword evidence="11" id="KW-0057">Aromatic amino acid biosynthesis</keyword>
<evidence type="ECO:0000256" key="11">
    <source>
        <dbReference type="ARBA" id="ARBA00023141"/>
    </source>
</evidence>
<evidence type="ECO:0000256" key="4">
    <source>
        <dbReference type="ARBA" id="ARBA00004741"/>
    </source>
</evidence>
<dbReference type="SUPFAM" id="SSF48600">
    <property type="entry name" value="Chorismate mutase II"/>
    <property type="match status" value="1"/>
</dbReference>
<sequence length="377" mass="43589">MKEDLIKIRNEIDEIDSKIVELYEARMKMSERVAKYKIENQKAVLDKEREKIKLQKVGDLTTSEYTRNCIIDLYKQIMSMSRERQYQLLTENGKIEKPNFTAVEELDFSNSKIVFQGVSGAYTELAMKEYFGENCDNFHVNTWKEAMEALKNNEADYAVFPYENSSAGIVAENFDLLVEYDNFIVGEQIIKIEHSLLGQKGAKIENIKKIFSHPQAFMQCQKFVDKHKSINKISMKNTAMAAKKIKEDNDITQAAIASKSSAKIYDLDIIQESIQDNKENYTKFIIVTNKKIYNKSAKKISVCFEAPHESGSLYHMLSHIIYNNLNMDMIQSRPIKEKNWKYRFFVNFEGNLEDAAVINALVALKQDAVSFRILGNY</sequence>
<dbReference type="RefSeq" id="WP_074715661.1">
    <property type="nucleotide sequence ID" value="NZ_FNPG01000005.1"/>
</dbReference>
<dbReference type="EMBL" id="FNPG01000005">
    <property type="protein sequence ID" value="SDX93845.1"/>
    <property type="molecule type" value="Genomic_DNA"/>
</dbReference>
<evidence type="ECO:0000256" key="8">
    <source>
        <dbReference type="ARBA" id="ARBA00021872"/>
    </source>
</evidence>
<evidence type="ECO:0000256" key="9">
    <source>
        <dbReference type="ARBA" id="ARBA00022490"/>
    </source>
</evidence>
<dbReference type="Pfam" id="PF00800">
    <property type="entry name" value="PDT"/>
    <property type="match status" value="1"/>
</dbReference>
<dbReference type="Gene3D" id="1.20.59.10">
    <property type="entry name" value="Chorismate mutase"/>
    <property type="match status" value="1"/>
</dbReference>
<dbReference type="PANTHER" id="PTHR21022:SF19">
    <property type="entry name" value="PREPHENATE DEHYDRATASE-RELATED"/>
    <property type="match status" value="1"/>
</dbReference>
<accession>A0A1H3FSM1</accession>
<dbReference type="CDD" id="cd13631">
    <property type="entry name" value="PBP2_Ct-PDT_like"/>
    <property type="match status" value="1"/>
</dbReference>
<dbReference type="GO" id="GO:0046417">
    <property type="term" value="P:chorismate metabolic process"/>
    <property type="evidence" value="ECO:0007669"/>
    <property type="project" value="InterPro"/>
</dbReference>
<feature type="site" description="Essential for prephenate dehydratase activity" evidence="19">
    <location>
        <position position="282"/>
    </location>
</feature>